<feature type="active site" description="Proton acceptor" evidence="6">
    <location>
        <position position="33"/>
    </location>
</feature>
<dbReference type="PANTHER" id="PTHR43301">
    <property type="entry name" value="ARABINAN ENDO-1,5-ALPHA-L-ARABINOSIDASE"/>
    <property type="match status" value="1"/>
</dbReference>
<evidence type="ECO:0000313" key="10">
    <source>
        <dbReference type="EMBL" id="QEH34436.1"/>
    </source>
</evidence>
<dbReference type="UniPathway" id="UPA00667"/>
<dbReference type="RefSeq" id="WP_148594362.1">
    <property type="nucleotide sequence ID" value="NZ_CP042997.1"/>
</dbReference>
<feature type="binding site" evidence="7">
    <location>
        <position position="109"/>
    </location>
    <ligand>
        <name>substrate</name>
    </ligand>
</feature>
<evidence type="ECO:0000256" key="5">
    <source>
        <dbReference type="PIRNR" id="PIRNR026534"/>
    </source>
</evidence>
<dbReference type="InterPro" id="IPR023296">
    <property type="entry name" value="Glyco_hydro_beta-prop_sf"/>
</dbReference>
<evidence type="ECO:0000256" key="9">
    <source>
        <dbReference type="SAM" id="MobiDB-lite"/>
    </source>
</evidence>
<feature type="binding site" evidence="7">
    <location>
        <begin position="169"/>
        <end position="171"/>
    </location>
    <ligand>
        <name>substrate</name>
    </ligand>
</feature>
<feature type="region of interest" description="Disordered" evidence="9">
    <location>
        <begin position="312"/>
        <end position="332"/>
    </location>
</feature>
<dbReference type="AlphaFoldDB" id="A0A5B9W1G8"/>
<evidence type="ECO:0000256" key="6">
    <source>
        <dbReference type="PIRSR" id="PIRSR026534-1"/>
    </source>
</evidence>
<dbReference type="InterPro" id="IPR006710">
    <property type="entry name" value="Glyco_hydro_43"/>
</dbReference>
<sequence length="332" mass="36682">MRRLLTRSIVLLITSVGGPVTQAQVGDATRVHDPCIIKEGEWYYVFSTGPGIPIRRSRDLKTWARDGRALDGPPGWAKAAVPAGRDLWAPDISLFGGKFHLYYSISTFGKNRSCIGLATNRTLDRSSPDYRWVDEGLVIASEPGRDDFNAIDPDVVLDEEGTRWLSFGSFWGGVQLVRLDRASGKPAGAVSRIAARPEHAIEAPYLYRRGGFYYLFASFDRCCQGVQSTYKIMVGRSRKVDGPYVDDVGKPMLEGGGTLVLEEEGRYRGPGHNAILRDGAREYLVHHAYDAEAFGRPTLQIRPLTWTDAGWPKPGAPIAEPENPRHPASPAR</sequence>
<dbReference type="Proteomes" id="UP000324233">
    <property type="component" value="Chromosome"/>
</dbReference>
<evidence type="ECO:0000256" key="4">
    <source>
        <dbReference type="ARBA" id="ARBA00023295"/>
    </source>
</evidence>
<dbReference type="EMBL" id="CP042997">
    <property type="protein sequence ID" value="QEH34436.1"/>
    <property type="molecule type" value="Genomic_DNA"/>
</dbReference>
<keyword evidence="11" id="KW-1185">Reference proteome</keyword>
<evidence type="ECO:0000256" key="7">
    <source>
        <dbReference type="PIRSR" id="PIRSR026534-2"/>
    </source>
</evidence>
<dbReference type="EC" id="3.2.1.99" evidence="10"/>
<dbReference type="OrthoDB" id="9801455at2"/>
<comment type="pathway">
    <text evidence="1 5">Glycan metabolism; L-arabinan degradation.</text>
</comment>
<feature type="binding site" evidence="7">
    <location>
        <position position="33"/>
    </location>
    <ligand>
        <name>substrate</name>
    </ligand>
</feature>
<dbReference type="SUPFAM" id="SSF75005">
    <property type="entry name" value="Arabinanase/levansucrase/invertase"/>
    <property type="match status" value="1"/>
</dbReference>
<comment type="similarity">
    <text evidence="2 5">Belongs to the glycosyl hydrolase 43 family.</text>
</comment>
<name>A0A5B9W1G8_9BACT</name>
<dbReference type="PANTHER" id="PTHR43301:SF3">
    <property type="entry name" value="ARABINAN ENDO-1,5-ALPHA-L-ARABINOSIDASE A-RELATED"/>
    <property type="match status" value="1"/>
</dbReference>
<accession>A0A5B9W1G8</accession>
<feature type="binding site" evidence="7">
    <location>
        <begin position="149"/>
        <end position="152"/>
    </location>
    <ligand>
        <name>substrate</name>
    </ligand>
</feature>
<feature type="site" description="Important for catalytic activity, responsible for pKa modulation of the active site Glu and correct orientation of both the proton donor and substrate" evidence="8">
    <location>
        <position position="152"/>
    </location>
</feature>
<protein>
    <submittedName>
        <fullName evidence="10">Intracellular endo-alpha-(1-&gt;5)-L-arabinanase</fullName>
        <ecNumber evidence="10">3.2.1.99</ecNumber>
    </submittedName>
</protein>
<organism evidence="10 11">
    <name type="scientific">Aquisphaera giovannonii</name>
    <dbReference type="NCBI Taxonomy" id="406548"/>
    <lineage>
        <taxon>Bacteria</taxon>
        <taxon>Pseudomonadati</taxon>
        <taxon>Planctomycetota</taxon>
        <taxon>Planctomycetia</taxon>
        <taxon>Isosphaerales</taxon>
        <taxon>Isosphaeraceae</taxon>
        <taxon>Aquisphaera</taxon>
    </lineage>
</organism>
<dbReference type="InterPro" id="IPR016840">
    <property type="entry name" value="Glyco_hydro_43_endo_a_Ara-ase"/>
</dbReference>
<evidence type="ECO:0000313" key="11">
    <source>
        <dbReference type="Proteomes" id="UP000324233"/>
    </source>
</evidence>
<evidence type="ECO:0000256" key="1">
    <source>
        <dbReference type="ARBA" id="ARBA00004834"/>
    </source>
</evidence>
<dbReference type="Gene3D" id="2.115.10.20">
    <property type="entry name" value="Glycosyl hydrolase domain, family 43"/>
    <property type="match status" value="1"/>
</dbReference>
<keyword evidence="3 5" id="KW-0378">Hydrolase</keyword>
<gene>
    <name evidence="10" type="primary">abn-ts_1</name>
    <name evidence="10" type="ORF">OJF2_29750</name>
</gene>
<evidence type="ECO:0000256" key="8">
    <source>
        <dbReference type="PIRSR" id="PIRSR026534-3"/>
    </source>
</evidence>
<dbReference type="InterPro" id="IPR050727">
    <property type="entry name" value="GH43_arabinanases"/>
</dbReference>
<evidence type="ECO:0000256" key="3">
    <source>
        <dbReference type="ARBA" id="ARBA00022801"/>
    </source>
</evidence>
<dbReference type="GO" id="GO:0046558">
    <property type="term" value="F:arabinan endo-1,5-alpha-L-arabinosidase activity"/>
    <property type="evidence" value="ECO:0007669"/>
    <property type="project" value="UniProtKB-EC"/>
</dbReference>
<feature type="active site" description="Proton donor" evidence="6">
    <location>
        <position position="202"/>
    </location>
</feature>
<dbReference type="Pfam" id="PF04616">
    <property type="entry name" value="Glyco_hydro_43"/>
    <property type="match status" value="1"/>
</dbReference>
<dbReference type="CDD" id="cd08998">
    <property type="entry name" value="GH43_Arb43a-like"/>
    <property type="match status" value="1"/>
</dbReference>
<proteinExistence type="inferred from homology"/>
<keyword evidence="4 5" id="KW-0326">Glycosidase</keyword>
<feature type="site" description="Important for substrate recognition" evidence="8">
    <location>
        <position position="272"/>
    </location>
</feature>
<evidence type="ECO:0000256" key="2">
    <source>
        <dbReference type="ARBA" id="ARBA00009865"/>
    </source>
</evidence>
<dbReference type="GO" id="GO:0031222">
    <property type="term" value="P:arabinan catabolic process"/>
    <property type="evidence" value="ECO:0007669"/>
    <property type="project" value="UniProtKB-UniPathway"/>
</dbReference>
<reference evidence="10 11" key="1">
    <citation type="submission" date="2019-08" db="EMBL/GenBank/DDBJ databases">
        <title>Deep-cultivation of Planctomycetes and their phenomic and genomic characterization uncovers novel biology.</title>
        <authorList>
            <person name="Wiegand S."/>
            <person name="Jogler M."/>
            <person name="Boedeker C."/>
            <person name="Pinto D."/>
            <person name="Vollmers J."/>
            <person name="Rivas-Marin E."/>
            <person name="Kohn T."/>
            <person name="Peeters S.H."/>
            <person name="Heuer A."/>
            <person name="Rast P."/>
            <person name="Oberbeckmann S."/>
            <person name="Bunk B."/>
            <person name="Jeske O."/>
            <person name="Meyerdierks A."/>
            <person name="Storesund J.E."/>
            <person name="Kallscheuer N."/>
            <person name="Luecker S."/>
            <person name="Lage O.M."/>
            <person name="Pohl T."/>
            <person name="Merkel B.J."/>
            <person name="Hornburger P."/>
            <person name="Mueller R.-W."/>
            <person name="Bruemmer F."/>
            <person name="Labrenz M."/>
            <person name="Spormann A.M."/>
            <person name="Op den Camp H."/>
            <person name="Overmann J."/>
            <person name="Amann R."/>
            <person name="Jetten M.S.M."/>
            <person name="Mascher T."/>
            <person name="Medema M.H."/>
            <person name="Devos D.P."/>
            <person name="Kaster A.-K."/>
            <person name="Ovreas L."/>
            <person name="Rohde M."/>
            <person name="Galperin M.Y."/>
            <person name="Jogler C."/>
        </authorList>
    </citation>
    <scope>NUCLEOTIDE SEQUENCE [LARGE SCALE GENOMIC DNA]</scope>
    <source>
        <strain evidence="10 11">OJF2</strain>
    </source>
</reference>
<dbReference type="PIRSF" id="PIRSF026534">
    <property type="entry name" value="Endo_alpha-L-arabinosidase"/>
    <property type="match status" value="1"/>
</dbReference>
<dbReference type="KEGG" id="agv:OJF2_29750"/>